<dbReference type="GO" id="GO:0004341">
    <property type="term" value="F:gluconolactonase activity"/>
    <property type="evidence" value="ECO:0007669"/>
    <property type="project" value="TreeGrafter"/>
</dbReference>
<dbReference type="Proteomes" id="UP000557566">
    <property type="component" value="Unassembled WGS sequence"/>
</dbReference>
<comment type="cofactor">
    <cofactor evidence="3">
        <name>Zn(2+)</name>
        <dbReference type="ChEBI" id="CHEBI:29105"/>
    </cofactor>
    <text evidence="3">Binds 1 divalent metal cation per subunit.</text>
</comment>
<evidence type="ECO:0000313" key="6">
    <source>
        <dbReference type="Proteomes" id="UP000557566"/>
    </source>
</evidence>
<dbReference type="PRINTS" id="PR01790">
    <property type="entry name" value="SMP30FAMILY"/>
</dbReference>
<evidence type="ECO:0000259" key="4">
    <source>
        <dbReference type="Pfam" id="PF08450"/>
    </source>
</evidence>
<accession>A0A8H4PVW4</accession>
<proteinExistence type="inferred from homology"/>
<feature type="domain" description="SMP-30/Gluconolactonase/LRE-like region" evidence="4">
    <location>
        <begin position="18"/>
        <end position="265"/>
    </location>
</feature>
<dbReference type="Pfam" id="PF08450">
    <property type="entry name" value="SGL"/>
    <property type="match status" value="1"/>
</dbReference>
<dbReference type="InterPro" id="IPR005511">
    <property type="entry name" value="SMP-30"/>
</dbReference>
<name>A0A8H4PVW4_9HYPO</name>
<comment type="caution">
    <text evidence="5">The sequence shown here is derived from an EMBL/GenBank/DDBJ whole genome shotgun (WGS) entry which is preliminary data.</text>
</comment>
<evidence type="ECO:0000256" key="3">
    <source>
        <dbReference type="PIRSR" id="PIRSR605511-2"/>
    </source>
</evidence>
<feature type="binding site" evidence="3">
    <location>
        <position position="210"/>
    </location>
    <ligand>
        <name>a divalent metal cation</name>
        <dbReference type="ChEBI" id="CHEBI:60240"/>
    </ligand>
</feature>
<dbReference type="AlphaFoldDB" id="A0A8H4PVW4"/>
<dbReference type="EMBL" id="JAAVMX010000003">
    <property type="protein sequence ID" value="KAF4511450.1"/>
    <property type="molecule type" value="Genomic_DNA"/>
</dbReference>
<keyword evidence="6" id="KW-1185">Reference proteome</keyword>
<feature type="binding site" evidence="3">
    <location>
        <position position="110"/>
    </location>
    <ligand>
        <name>substrate</name>
    </ligand>
</feature>
<dbReference type="InterPro" id="IPR013658">
    <property type="entry name" value="SGL"/>
</dbReference>
<dbReference type="PANTHER" id="PTHR10907:SF47">
    <property type="entry name" value="REGUCALCIN"/>
    <property type="match status" value="1"/>
</dbReference>
<evidence type="ECO:0000256" key="2">
    <source>
        <dbReference type="PIRSR" id="PIRSR605511-1"/>
    </source>
</evidence>
<evidence type="ECO:0000313" key="5">
    <source>
        <dbReference type="EMBL" id="KAF4511450.1"/>
    </source>
</evidence>
<protein>
    <recommendedName>
        <fullName evidence="4">SMP-30/Gluconolactonase/LRE-like region domain-containing protein</fullName>
    </recommendedName>
</protein>
<gene>
    <name evidence="5" type="ORF">G6O67_003248</name>
</gene>
<dbReference type="Gene3D" id="2.120.10.30">
    <property type="entry name" value="TolB, C-terminal domain"/>
    <property type="match status" value="1"/>
</dbReference>
<feature type="active site" description="Proton donor/acceptor" evidence="2">
    <location>
        <position position="210"/>
    </location>
</feature>
<feature type="binding site" evidence="3">
    <location>
        <position position="161"/>
    </location>
    <ligand>
        <name>a divalent metal cation</name>
        <dbReference type="ChEBI" id="CHEBI:60240"/>
    </ligand>
</feature>
<dbReference type="PANTHER" id="PTHR10907">
    <property type="entry name" value="REGUCALCIN"/>
    <property type="match status" value="1"/>
</dbReference>
<feature type="binding site" evidence="3">
    <location>
        <position position="112"/>
    </location>
    <ligand>
        <name>substrate</name>
    </ligand>
</feature>
<keyword evidence="3" id="KW-0479">Metal-binding</keyword>
<dbReference type="InterPro" id="IPR011042">
    <property type="entry name" value="6-blade_b-propeller_TolB-like"/>
</dbReference>
<keyword evidence="3" id="KW-0862">Zinc</keyword>
<evidence type="ECO:0000256" key="1">
    <source>
        <dbReference type="ARBA" id="ARBA00008853"/>
    </source>
</evidence>
<reference evidence="5 6" key="1">
    <citation type="journal article" date="2020" name="Genome Biol. Evol.">
        <title>A new high-quality draft genome assembly of the Chinese cordyceps Ophiocordyceps sinensis.</title>
        <authorList>
            <person name="Shu R."/>
            <person name="Zhang J."/>
            <person name="Meng Q."/>
            <person name="Zhang H."/>
            <person name="Zhou G."/>
            <person name="Li M."/>
            <person name="Wu P."/>
            <person name="Zhao Y."/>
            <person name="Chen C."/>
            <person name="Qin Q."/>
        </authorList>
    </citation>
    <scope>NUCLEOTIDE SEQUENCE [LARGE SCALE GENOMIC DNA]</scope>
    <source>
        <strain evidence="5 6">IOZ07</strain>
    </source>
</reference>
<organism evidence="5 6">
    <name type="scientific">Ophiocordyceps sinensis</name>
    <dbReference type="NCBI Taxonomy" id="72228"/>
    <lineage>
        <taxon>Eukaryota</taxon>
        <taxon>Fungi</taxon>
        <taxon>Dikarya</taxon>
        <taxon>Ascomycota</taxon>
        <taxon>Pezizomycotina</taxon>
        <taxon>Sordariomycetes</taxon>
        <taxon>Hypocreomycetidae</taxon>
        <taxon>Hypocreales</taxon>
        <taxon>Ophiocordycipitaceae</taxon>
        <taxon>Ophiocordyceps</taxon>
    </lineage>
</organism>
<dbReference type="OrthoDB" id="423498at2759"/>
<comment type="similarity">
    <text evidence="1">Belongs to the SMP-30/CGR1 family.</text>
</comment>
<dbReference type="SUPFAM" id="SSF63829">
    <property type="entry name" value="Calcium-dependent phosphotriesterase"/>
    <property type="match status" value="1"/>
</dbReference>
<sequence length="305" mass="33731">MTDKWTVESPWLELHCALAEGPFYEKAANAIRFVDIKKKQLHTVSLDQGRSSLQTIQLHVCPTVTSDIQGVDPRERILLGVKHGVAILHRKKGTYEMLAHFREPDNERLRSNDGACDPHGRFWLGSMTDFGLGEFQPEGSLFRFSHNGCQDEVMKGLTIPNSVGWSPDGGTMYFTHSKARRILAWDYNASSGALTQERLFYQHGGHGEPDGFRIDVDGNLWSAVYGEGLVLKISPGGDVVGRVRLPTRNVTCVQFAGTELVITSAADEAEDADSVSRRHGGAVFRVDVGTRGLELFEFKMGPTAK</sequence>
<dbReference type="GO" id="GO:0005509">
    <property type="term" value="F:calcium ion binding"/>
    <property type="evidence" value="ECO:0007669"/>
    <property type="project" value="TreeGrafter"/>
</dbReference>
<feature type="binding site" evidence="3">
    <location>
        <position position="20"/>
    </location>
    <ligand>
        <name>a divalent metal cation</name>
        <dbReference type="ChEBI" id="CHEBI:60240"/>
    </ligand>
</feature>